<feature type="region of interest" description="Disordered" evidence="1">
    <location>
        <begin position="1"/>
        <end position="62"/>
    </location>
</feature>
<dbReference type="AlphaFoldDB" id="A0A3A8Q2W8"/>
<sequence length="62" mass="6633">MHPHLAPSQHTGDSHAAPAVRTGRADLDALAGPSPRKPARHDRCSAHRRGIQPAGRRGSQTR</sequence>
<comment type="caution">
    <text evidence="2">The sequence shown here is derived from an EMBL/GenBank/DDBJ whole genome shotgun (WGS) entry which is preliminary data.</text>
</comment>
<gene>
    <name evidence="2" type="ORF">D7W81_22275</name>
</gene>
<evidence type="ECO:0000256" key="1">
    <source>
        <dbReference type="SAM" id="MobiDB-lite"/>
    </source>
</evidence>
<name>A0A3A8Q2W8_9BACT</name>
<proteinExistence type="predicted"/>
<evidence type="ECO:0000313" key="3">
    <source>
        <dbReference type="Proteomes" id="UP000267003"/>
    </source>
</evidence>
<protein>
    <submittedName>
        <fullName evidence="2">Uncharacterized protein</fullName>
    </submittedName>
</protein>
<dbReference type="EMBL" id="RAWK01000134">
    <property type="protein sequence ID" value="RKH62428.1"/>
    <property type="molecule type" value="Genomic_DNA"/>
</dbReference>
<dbReference type="Proteomes" id="UP000267003">
    <property type="component" value="Unassembled WGS sequence"/>
</dbReference>
<accession>A0A3A8Q2W8</accession>
<reference evidence="3" key="1">
    <citation type="submission" date="2018-09" db="EMBL/GenBank/DDBJ databases">
        <authorList>
            <person name="Livingstone P.G."/>
            <person name="Whitworth D.E."/>
        </authorList>
    </citation>
    <scope>NUCLEOTIDE SEQUENCE [LARGE SCALE GENOMIC DNA]</scope>
    <source>
        <strain evidence="3">AB050A</strain>
    </source>
</reference>
<evidence type="ECO:0000313" key="2">
    <source>
        <dbReference type="EMBL" id="RKH62428.1"/>
    </source>
</evidence>
<organism evidence="2 3">
    <name type="scientific">Corallococcus aberystwythensis</name>
    <dbReference type="NCBI Taxonomy" id="2316722"/>
    <lineage>
        <taxon>Bacteria</taxon>
        <taxon>Pseudomonadati</taxon>
        <taxon>Myxococcota</taxon>
        <taxon>Myxococcia</taxon>
        <taxon>Myxococcales</taxon>
        <taxon>Cystobacterineae</taxon>
        <taxon>Myxococcaceae</taxon>
        <taxon>Corallococcus</taxon>
    </lineage>
</organism>
<keyword evidence="3" id="KW-1185">Reference proteome</keyword>